<gene>
    <name evidence="2" type="ORF">A7985_10955</name>
</gene>
<sequence>MDAKLKGVEQILSFAKLPLSCDFEAINTEINNLDDSQWCMHVNQACYNGAWDVLPLYAQTAHLQSHPILQCFSIEHTNVTFSPLPIMERLPVLAQFLAQFVCPLKSVRLMRLHPQSEILPHNDQQVALEYGEARIHVPLTGIDEVDFVINGSTVPMMRGEVWYMNADLEHYVSNRGAEPRINLVIDCKVEDWLKKIIKSSEQKF</sequence>
<evidence type="ECO:0000313" key="3">
    <source>
        <dbReference type="Proteomes" id="UP000093366"/>
    </source>
</evidence>
<feature type="domain" description="Aspartyl/asparaginy/proline hydroxylase" evidence="1">
    <location>
        <begin position="23"/>
        <end position="187"/>
    </location>
</feature>
<dbReference type="InterPro" id="IPR007803">
    <property type="entry name" value="Asp/Arg/Pro-Hydrxlase"/>
</dbReference>
<dbReference type="AlphaFoldDB" id="A0A1C0TQA1"/>
<organism evidence="2 3">
    <name type="scientific">Pseudoalteromonas luteoviolacea</name>
    <dbReference type="NCBI Taxonomy" id="43657"/>
    <lineage>
        <taxon>Bacteria</taxon>
        <taxon>Pseudomonadati</taxon>
        <taxon>Pseudomonadota</taxon>
        <taxon>Gammaproteobacteria</taxon>
        <taxon>Alteromonadales</taxon>
        <taxon>Pseudoalteromonadaceae</taxon>
        <taxon>Pseudoalteromonas</taxon>
    </lineage>
</organism>
<evidence type="ECO:0000259" key="1">
    <source>
        <dbReference type="Pfam" id="PF05118"/>
    </source>
</evidence>
<dbReference type="RefSeq" id="WP_065790517.1">
    <property type="nucleotide sequence ID" value="NZ_MAUJ01000003.1"/>
</dbReference>
<proteinExistence type="predicted"/>
<dbReference type="Proteomes" id="UP000093366">
    <property type="component" value="Unassembled WGS sequence"/>
</dbReference>
<dbReference type="OrthoDB" id="1441538at2"/>
<reference evidence="3" key="1">
    <citation type="submission" date="2016-07" db="EMBL/GenBank/DDBJ databases">
        <authorList>
            <person name="Florea S."/>
            <person name="Webb J.S."/>
            <person name="Jaromczyk J."/>
            <person name="Schardl C.L."/>
        </authorList>
    </citation>
    <scope>NUCLEOTIDE SEQUENCE [LARGE SCALE GENOMIC DNA]</scope>
    <source>
        <strain evidence="3">IPB1</strain>
    </source>
</reference>
<comment type="caution">
    <text evidence="2">The sequence shown here is derived from an EMBL/GenBank/DDBJ whole genome shotgun (WGS) entry which is preliminary data.</text>
</comment>
<dbReference type="SUPFAM" id="SSF51197">
    <property type="entry name" value="Clavaminate synthase-like"/>
    <property type="match status" value="1"/>
</dbReference>
<name>A0A1C0TQA1_9GAMM</name>
<dbReference type="EMBL" id="MAUJ01000003">
    <property type="protein sequence ID" value="OCQ21146.1"/>
    <property type="molecule type" value="Genomic_DNA"/>
</dbReference>
<dbReference type="InterPro" id="IPR027443">
    <property type="entry name" value="IPNS-like_sf"/>
</dbReference>
<evidence type="ECO:0000313" key="2">
    <source>
        <dbReference type="EMBL" id="OCQ21146.1"/>
    </source>
</evidence>
<dbReference type="Pfam" id="PF05118">
    <property type="entry name" value="Asp_Arg_Hydrox"/>
    <property type="match status" value="1"/>
</dbReference>
<protein>
    <recommendedName>
        <fullName evidence="1">Aspartyl/asparaginy/proline hydroxylase domain-containing protein</fullName>
    </recommendedName>
</protein>
<accession>A0A1C0TQA1</accession>
<dbReference type="Gene3D" id="2.60.120.330">
    <property type="entry name" value="B-lactam Antibiotic, Isopenicillin N Synthase, Chain"/>
    <property type="match status" value="1"/>
</dbReference>